<keyword evidence="4 8" id="KW-0964">Secreted</keyword>
<keyword evidence="10" id="KW-1185">Reference proteome</keyword>
<evidence type="ECO:0000256" key="6">
    <source>
        <dbReference type="ARBA" id="ARBA00023157"/>
    </source>
</evidence>
<dbReference type="AlphaFoldDB" id="V2X1V7"/>
<evidence type="ECO:0000256" key="8">
    <source>
        <dbReference type="RuleBase" id="RU365009"/>
    </source>
</evidence>
<comment type="subunit">
    <text evidence="7">Self-assembles to form functional amyloid fibrils called rodlets. Self-assembly into fibrillar rodlets occurs spontaneously at hydrophobic:hydrophilic interfaces and the rodlets further associate laterally to form amphipathic monolayers.</text>
</comment>
<keyword evidence="6 8" id="KW-1015">Disulfide bond</keyword>
<sequence>MQLKLATLSALSTLAAAGLIDLPTLSLPGLPTILPTLSLPGLPTVTIPGLPSLPTLPSIPASQCTTGPIQCCNTVESAGSNPISIILGLLGVVLQDLNIQVGLTCTPITVIGAGGNSCTASPVCCENNTFNGLIAIGCVPVNINL</sequence>
<dbReference type="PROSITE" id="PS00956">
    <property type="entry name" value="HYDROPHOBIN"/>
    <property type="match status" value="1"/>
</dbReference>
<comment type="caution">
    <text evidence="9">The sequence shown here is derived from an EMBL/GenBank/DDBJ whole genome shotgun (WGS) entry which is preliminary data.</text>
</comment>
<evidence type="ECO:0000256" key="4">
    <source>
        <dbReference type="ARBA" id="ARBA00022525"/>
    </source>
</evidence>
<dbReference type="GO" id="GO:0009277">
    <property type="term" value="C:fungal-type cell wall"/>
    <property type="evidence" value="ECO:0007669"/>
    <property type="project" value="InterPro"/>
</dbReference>
<evidence type="ECO:0000256" key="7">
    <source>
        <dbReference type="ARBA" id="ARBA00093546"/>
    </source>
</evidence>
<dbReference type="CDD" id="cd23507">
    <property type="entry name" value="hydrophobin_I"/>
    <property type="match status" value="1"/>
</dbReference>
<comment type="similarity">
    <text evidence="2 8">Belongs to the fungal hydrophobin family.</text>
</comment>
<evidence type="ECO:0000313" key="10">
    <source>
        <dbReference type="Proteomes" id="UP000017559"/>
    </source>
</evidence>
<dbReference type="EMBL" id="AWSO01000740">
    <property type="protein sequence ID" value="ESK87797.1"/>
    <property type="molecule type" value="Genomic_DNA"/>
</dbReference>
<dbReference type="InterPro" id="IPR019778">
    <property type="entry name" value="Class_I_Hydrophobin_CS"/>
</dbReference>
<keyword evidence="5 8" id="KW-0732">Signal</keyword>
<dbReference type="GO" id="GO:0005199">
    <property type="term" value="F:structural constituent of cell wall"/>
    <property type="evidence" value="ECO:0007669"/>
    <property type="project" value="InterPro"/>
</dbReference>
<gene>
    <name evidence="9" type="ORF">Moror_15351</name>
</gene>
<protein>
    <recommendedName>
        <fullName evidence="8">Hydrophobin</fullName>
    </recommendedName>
</protein>
<feature type="signal peptide" evidence="8">
    <location>
        <begin position="1"/>
        <end position="17"/>
    </location>
</feature>
<evidence type="ECO:0000256" key="1">
    <source>
        <dbReference type="ARBA" id="ARBA00004191"/>
    </source>
</evidence>
<organism evidence="9 10">
    <name type="scientific">Moniliophthora roreri (strain MCA 2997)</name>
    <name type="common">Cocoa frosty pod rot fungus</name>
    <name type="synonym">Crinipellis roreri</name>
    <dbReference type="NCBI Taxonomy" id="1381753"/>
    <lineage>
        <taxon>Eukaryota</taxon>
        <taxon>Fungi</taxon>
        <taxon>Dikarya</taxon>
        <taxon>Basidiomycota</taxon>
        <taxon>Agaricomycotina</taxon>
        <taxon>Agaricomycetes</taxon>
        <taxon>Agaricomycetidae</taxon>
        <taxon>Agaricales</taxon>
        <taxon>Marasmiineae</taxon>
        <taxon>Marasmiaceae</taxon>
        <taxon>Moniliophthora</taxon>
    </lineage>
</organism>
<evidence type="ECO:0000256" key="5">
    <source>
        <dbReference type="ARBA" id="ARBA00022729"/>
    </source>
</evidence>
<accession>V2X1V7</accession>
<dbReference type="Proteomes" id="UP000017559">
    <property type="component" value="Unassembled WGS sequence"/>
</dbReference>
<evidence type="ECO:0000256" key="2">
    <source>
        <dbReference type="ARBA" id="ARBA00010446"/>
    </source>
</evidence>
<dbReference type="KEGG" id="mrr:Moror_15351"/>
<dbReference type="SMART" id="SM00075">
    <property type="entry name" value="HYDRO"/>
    <property type="match status" value="1"/>
</dbReference>
<dbReference type="InterPro" id="IPR001338">
    <property type="entry name" value="Class_I_Hydrophobin"/>
</dbReference>
<name>V2X1V7_MONRO</name>
<evidence type="ECO:0000313" key="9">
    <source>
        <dbReference type="EMBL" id="ESK87797.1"/>
    </source>
</evidence>
<reference evidence="9 10" key="1">
    <citation type="journal article" date="2014" name="BMC Genomics">
        <title>Genome and secretome analysis of the hemibiotrophic fungal pathogen, Moniliophthora roreri, which causes frosty pod rot disease of cacao: mechanisms of the biotrophic and necrotrophic phases.</title>
        <authorList>
            <person name="Meinhardt L.W."/>
            <person name="Costa G.G.L."/>
            <person name="Thomazella D.P.T."/>
            <person name="Teixeira P.J.P.L."/>
            <person name="Carazzolle M.F."/>
            <person name="Schuster S.C."/>
            <person name="Carlson J.E."/>
            <person name="Guiltinan M.J."/>
            <person name="Mieczkowski P."/>
            <person name="Farmer A."/>
            <person name="Ramaraj T."/>
            <person name="Crozier J."/>
            <person name="Davis R.E."/>
            <person name="Shao J."/>
            <person name="Melnick R.L."/>
            <person name="Pereira G.A.G."/>
            <person name="Bailey B.A."/>
        </authorList>
    </citation>
    <scope>NUCLEOTIDE SEQUENCE [LARGE SCALE GENOMIC DNA]</scope>
    <source>
        <strain evidence="9 10">MCA 2997</strain>
    </source>
</reference>
<evidence type="ECO:0000256" key="3">
    <source>
        <dbReference type="ARBA" id="ARBA00022512"/>
    </source>
</evidence>
<dbReference type="HOGENOM" id="CLU_105134_1_1_1"/>
<dbReference type="STRING" id="1381753.V2X1V7"/>
<comment type="subcellular location">
    <subcellularLocation>
        <location evidence="1 8">Secreted</location>
        <location evidence="1 8">Cell wall</location>
    </subcellularLocation>
</comment>
<feature type="chain" id="PRO_5013986112" description="Hydrophobin" evidence="8">
    <location>
        <begin position="18"/>
        <end position="145"/>
    </location>
</feature>
<keyword evidence="3 8" id="KW-0134">Cell wall</keyword>
<proteinExistence type="inferred from homology"/>
<dbReference type="OrthoDB" id="4225815at2759"/>
<dbReference type="Pfam" id="PF01185">
    <property type="entry name" value="Hydrophobin"/>
    <property type="match status" value="1"/>
</dbReference>